<reference evidence="2" key="1">
    <citation type="submission" date="2019-08" db="EMBL/GenBank/DDBJ databases">
        <authorList>
            <person name="Kucharzyk K."/>
            <person name="Murdoch R.W."/>
            <person name="Higgins S."/>
            <person name="Loffler F."/>
        </authorList>
    </citation>
    <scope>NUCLEOTIDE SEQUENCE</scope>
</reference>
<proteinExistence type="predicted"/>
<sequence>MRFLKPIRLSDELYITPELSVRTIFNANDSVPMMYDNFAGGQYNGHYVPQQIALQGTRSMELFKNTVGVAQTNVRYHFTSTRGIYANLNFTMHHDEWLKLHEGQSFFGGSIGYFYNSIIGPIAFELGYSSLSRFLDPFISTGYYF</sequence>
<comment type="caution">
    <text evidence="2">The sequence shown here is derived from an EMBL/GenBank/DDBJ whole genome shotgun (WGS) entry which is preliminary data.</text>
</comment>
<evidence type="ECO:0000259" key="1">
    <source>
        <dbReference type="Pfam" id="PF19143"/>
    </source>
</evidence>
<evidence type="ECO:0000313" key="2">
    <source>
        <dbReference type="EMBL" id="MPN15831.1"/>
    </source>
</evidence>
<dbReference type="InterPro" id="IPR043864">
    <property type="entry name" value="Omp85-like_dom"/>
</dbReference>
<dbReference type="EMBL" id="VSSQ01062686">
    <property type="protein sequence ID" value="MPN15831.1"/>
    <property type="molecule type" value="Genomic_DNA"/>
</dbReference>
<feature type="domain" description="OMP85-like membrane spanning beta-barrel" evidence="1">
    <location>
        <begin position="35"/>
        <end position="145"/>
    </location>
</feature>
<organism evidence="2">
    <name type="scientific">bioreactor metagenome</name>
    <dbReference type="NCBI Taxonomy" id="1076179"/>
    <lineage>
        <taxon>unclassified sequences</taxon>
        <taxon>metagenomes</taxon>
        <taxon>ecological metagenomes</taxon>
    </lineage>
</organism>
<protein>
    <recommendedName>
        <fullName evidence="1">OMP85-like membrane spanning beta-barrel domain-containing protein</fullName>
    </recommendedName>
</protein>
<accession>A0A645FN44</accession>
<gene>
    <name evidence="2" type="ORF">SDC9_163167</name>
</gene>
<name>A0A645FN44_9ZZZZ</name>
<dbReference type="AlphaFoldDB" id="A0A645FN44"/>
<dbReference type="Pfam" id="PF19143">
    <property type="entry name" value="Omp85_2"/>
    <property type="match status" value="1"/>
</dbReference>